<comment type="caution">
    <text evidence="2">The sequence shown here is derived from an EMBL/GenBank/DDBJ whole genome shotgun (WGS) entry which is preliminary data.</text>
</comment>
<evidence type="ECO:0000313" key="2">
    <source>
        <dbReference type="EMBL" id="PIL46218.1"/>
    </source>
</evidence>
<keyword evidence="3" id="KW-1185">Reference proteome</keyword>
<gene>
    <name evidence="2" type="ORF">CR105_03795</name>
</gene>
<accession>A0A2G8TKS9</accession>
<organism evidence="2 3">
    <name type="scientific">Massilia eurypsychrophila</name>
    <dbReference type="NCBI Taxonomy" id="1485217"/>
    <lineage>
        <taxon>Bacteria</taxon>
        <taxon>Pseudomonadati</taxon>
        <taxon>Pseudomonadota</taxon>
        <taxon>Betaproteobacteria</taxon>
        <taxon>Burkholderiales</taxon>
        <taxon>Oxalobacteraceae</taxon>
        <taxon>Telluria group</taxon>
        <taxon>Massilia</taxon>
    </lineage>
</organism>
<sequence length="221" mass="24557">MPLPRYIAPLVFMLGAAVPPTGATAQSPAEQEVLQAVAPLASRQGAMLTLKIAGNKRVQLRSKNGCDEGPDDCLIYELLGLSPDRRFFIVEMRAYESVTQVWIARASGKRVDVYAETHVSPDGTRIVTANPSEYGSTNGVFLWDVSERGLTERFRFEPDEYALYSFVRWRNRDSVDLMKVAHADATLCPASQLMESPAQLVRVGGKWVLHDRIDRQAVSCQ</sequence>
<protein>
    <submittedName>
        <fullName evidence="2">Uncharacterized protein</fullName>
    </submittedName>
</protein>
<dbReference type="OrthoDB" id="9151670at2"/>
<dbReference type="AlphaFoldDB" id="A0A2G8TKS9"/>
<dbReference type="RefSeq" id="WP_099787108.1">
    <property type="nucleotide sequence ID" value="NZ_JBHLYV010000001.1"/>
</dbReference>
<proteinExistence type="predicted"/>
<reference evidence="2 3" key="1">
    <citation type="submission" date="2017-10" db="EMBL/GenBank/DDBJ databases">
        <title>Massilia psychrophilum sp. nov., a novel purple-pigmented bacterium isolated from Tianshan glacier, Xinjiang Municipality, China.</title>
        <authorList>
            <person name="Wang H."/>
        </authorList>
    </citation>
    <scope>NUCLEOTIDE SEQUENCE [LARGE SCALE GENOMIC DNA]</scope>
    <source>
        <strain evidence="2 3">JCM 30074</strain>
    </source>
</reference>
<keyword evidence="1" id="KW-0732">Signal</keyword>
<name>A0A2G8TKS9_9BURK</name>
<feature type="chain" id="PRO_5013809148" evidence="1">
    <location>
        <begin position="26"/>
        <end position="221"/>
    </location>
</feature>
<dbReference type="EMBL" id="PDOC01000002">
    <property type="protein sequence ID" value="PIL46218.1"/>
    <property type="molecule type" value="Genomic_DNA"/>
</dbReference>
<evidence type="ECO:0000313" key="3">
    <source>
        <dbReference type="Proteomes" id="UP000230390"/>
    </source>
</evidence>
<feature type="signal peptide" evidence="1">
    <location>
        <begin position="1"/>
        <end position="25"/>
    </location>
</feature>
<dbReference type="Proteomes" id="UP000230390">
    <property type="component" value="Unassembled WGS sequence"/>
</dbReference>
<evidence type="ECO:0000256" key="1">
    <source>
        <dbReference type="SAM" id="SignalP"/>
    </source>
</evidence>